<dbReference type="GO" id="GO:0005524">
    <property type="term" value="F:ATP binding"/>
    <property type="evidence" value="ECO:0007669"/>
    <property type="project" value="UniProtKB-KW"/>
</dbReference>
<evidence type="ECO:0000313" key="10">
    <source>
        <dbReference type="Proteomes" id="UP000001818"/>
    </source>
</evidence>
<keyword evidence="2" id="KW-0479">Metal-binding</keyword>
<keyword evidence="6 7" id="KW-0030">Aminoacyl-tRNA synthetase</keyword>
<proteinExistence type="inferred from homology"/>
<dbReference type="GO" id="GO:0004818">
    <property type="term" value="F:glutamate-tRNA ligase activity"/>
    <property type="evidence" value="ECO:0007669"/>
    <property type="project" value="TreeGrafter"/>
</dbReference>
<dbReference type="NCBIfam" id="NF004315">
    <property type="entry name" value="PRK05710.1-4"/>
    <property type="match status" value="1"/>
</dbReference>
<keyword evidence="1 7" id="KW-0436">Ligase</keyword>
<dbReference type="Proteomes" id="UP000001818">
    <property type="component" value="Chromosome"/>
</dbReference>
<dbReference type="BioCyc" id="RPAL316057:RPD_RS04700-MONOMER"/>
<feature type="domain" description="Glutamyl/glutaminyl-tRNA synthetase class Ib catalytic" evidence="8">
    <location>
        <begin position="7"/>
        <end position="268"/>
    </location>
</feature>
<name>Q13CM6_RHOPS</name>
<dbReference type="GO" id="GO:0005829">
    <property type="term" value="C:cytosol"/>
    <property type="evidence" value="ECO:0007669"/>
    <property type="project" value="TreeGrafter"/>
</dbReference>
<dbReference type="KEGG" id="rpd:RPD_0925"/>
<dbReference type="InterPro" id="IPR020058">
    <property type="entry name" value="Glu/Gln-tRNA-synth_Ib_cat-dom"/>
</dbReference>
<dbReference type="PROSITE" id="PS00178">
    <property type="entry name" value="AA_TRNA_LIGASE_I"/>
    <property type="match status" value="1"/>
</dbReference>
<dbReference type="STRING" id="316057.RPD_0925"/>
<evidence type="ECO:0000256" key="5">
    <source>
        <dbReference type="ARBA" id="ARBA00022840"/>
    </source>
</evidence>
<sequence>MPPPVFRFAPSPNGYLHLGHAYSALLNFDLARASGGRLLLRIEDIDRARCRPDYEQAIYQDLAWLGIRWEPEVRRQSDHFALYRAAVEQLAAQGLVYPAFESRAEIARQVAARQVAGPWPHDPDGAPLYPGAGKQLDPDERERLIGSGAPYALRLDMTAACALAGDLFWDERGHGPDSETGMVSARPEAWGDVVIARKETPTSYHLSVVIDDALQGVTEVVRGADLFWSTSVHRLLQTLLGLPAPVYRHHPLLRDGEGRKLSKSSGATGLRALRAAGVGSEDVRKMIGLATPA</sequence>
<dbReference type="PRINTS" id="PR00987">
    <property type="entry name" value="TRNASYNTHGLU"/>
</dbReference>
<dbReference type="InterPro" id="IPR014729">
    <property type="entry name" value="Rossmann-like_a/b/a_fold"/>
</dbReference>
<dbReference type="Gene3D" id="3.40.50.620">
    <property type="entry name" value="HUPs"/>
    <property type="match status" value="1"/>
</dbReference>
<evidence type="ECO:0000256" key="2">
    <source>
        <dbReference type="ARBA" id="ARBA00022723"/>
    </source>
</evidence>
<evidence type="ECO:0000259" key="8">
    <source>
        <dbReference type="Pfam" id="PF00749"/>
    </source>
</evidence>
<dbReference type="GO" id="GO:0006424">
    <property type="term" value="P:glutamyl-tRNA aminoacylation"/>
    <property type="evidence" value="ECO:0007669"/>
    <property type="project" value="TreeGrafter"/>
</dbReference>
<dbReference type="PANTHER" id="PTHR43311:SF1">
    <property type="entry name" value="GLUTAMYL-Q TRNA(ASP) SYNTHETASE"/>
    <property type="match status" value="1"/>
</dbReference>
<accession>Q13CM6</accession>
<dbReference type="InterPro" id="IPR049940">
    <property type="entry name" value="GluQ/Sye"/>
</dbReference>
<dbReference type="EMBL" id="CP000283">
    <property type="protein sequence ID" value="ABE38163.1"/>
    <property type="molecule type" value="Genomic_DNA"/>
</dbReference>
<keyword evidence="7" id="KW-0648">Protein biosynthesis</keyword>
<evidence type="ECO:0000256" key="3">
    <source>
        <dbReference type="ARBA" id="ARBA00022741"/>
    </source>
</evidence>
<dbReference type="InterPro" id="IPR000924">
    <property type="entry name" value="Glu/Gln-tRNA-synth"/>
</dbReference>
<evidence type="ECO:0000256" key="7">
    <source>
        <dbReference type="RuleBase" id="RU363037"/>
    </source>
</evidence>
<protein>
    <submittedName>
        <fullName evidence="9">Glutamyl-tRNA synthetase, class Ic</fullName>
    </submittedName>
</protein>
<comment type="similarity">
    <text evidence="7">Belongs to the class-I aminoacyl-tRNA synthetase family.</text>
</comment>
<evidence type="ECO:0000256" key="4">
    <source>
        <dbReference type="ARBA" id="ARBA00022833"/>
    </source>
</evidence>
<dbReference type="eggNOG" id="COG0008">
    <property type="taxonomic scope" value="Bacteria"/>
</dbReference>
<dbReference type="AlphaFoldDB" id="Q13CM6"/>
<dbReference type="InterPro" id="IPR001412">
    <property type="entry name" value="aa-tRNA-synth_I_CS"/>
</dbReference>
<dbReference type="HOGENOM" id="CLU_015768_0_0_5"/>
<dbReference type="Pfam" id="PF00749">
    <property type="entry name" value="tRNA-synt_1c"/>
    <property type="match status" value="1"/>
</dbReference>
<dbReference type="SUPFAM" id="SSF52374">
    <property type="entry name" value="Nucleotidylyl transferase"/>
    <property type="match status" value="1"/>
</dbReference>
<organism evidence="9 10">
    <name type="scientific">Rhodopseudomonas palustris (strain BisB5)</name>
    <dbReference type="NCBI Taxonomy" id="316057"/>
    <lineage>
        <taxon>Bacteria</taxon>
        <taxon>Pseudomonadati</taxon>
        <taxon>Pseudomonadota</taxon>
        <taxon>Alphaproteobacteria</taxon>
        <taxon>Hyphomicrobiales</taxon>
        <taxon>Nitrobacteraceae</taxon>
        <taxon>Rhodopseudomonas</taxon>
    </lineage>
</organism>
<gene>
    <name evidence="9" type="ordered locus">RPD_0925</name>
</gene>
<keyword evidence="4" id="KW-0862">Zinc</keyword>
<evidence type="ECO:0000256" key="1">
    <source>
        <dbReference type="ARBA" id="ARBA00022598"/>
    </source>
</evidence>
<keyword evidence="5 7" id="KW-0067">ATP-binding</keyword>
<evidence type="ECO:0000256" key="6">
    <source>
        <dbReference type="ARBA" id="ARBA00023146"/>
    </source>
</evidence>
<keyword evidence="3 7" id="KW-0547">Nucleotide-binding</keyword>
<dbReference type="PANTHER" id="PTHR43311">
    <property type="entry name" value="GLUTAMATE--TRNA LIGASE"/>
    <property type="match status" value="1"/>
</dbReference>
<evidence type="ECO:0000313" key="9">
    <source>
        <dbReference type="EMBL" id="ABE38163.1"/>
    </source>
</evidence>
<reference evidence="9 10" key="1">
    <citation type="submission" date="2006-03" db="EMBL/GenBank/DDBJ databases">
        <title>Complete sequence of Rhodopseudomonas palustris BisB5.</title>
        <authorList>
            <consortium name="US DOE Joint Genome Institute"/>
            <person name="Copeland A."/>
            <person name="Lucas S."/>
            <person name="Lapidus A."/>
            <person name="Barry K."/>
            <person name="Detter J.C."/>
            <person name="Glavina del Rio T."/>
            <person name="Hammon N."/>
            <person name="Israni S."/>
            <person name="Dalin E."/>
            <person name="Tice H."/>
            <person name="Pitluck S."/>
            <person name="Chain P."/>
            <person name="Malfatti S."/>
            <person name="Shin M."/>
            <person name="Vergez L."/>
            <person name="Schmutz J."/>
            <person name="Larimer F."/>
            <person name="Land M."/>
            <person name="Hauser L."/>
            <person name="Pelletier D.A."/>
            <person name="Kyrpides N."/>
            <person name="Lykidis A."/>
            <person name="Oda Y."/>
            <person name="Harwood C.S."/>
            <person name="Richardson P."/>
        </authorList>
    </citation>
    <scope>NUCLEOTIDE SEQUENCE [LARGE SCALE GENOMIC DNA]</scope>
    <source>
        <strain evidence="9 10">BisB5</strain>
    </source>
</reference>